<keyword evidence="1" id="KW-0732">Signal</keyword>
<name>A0AAD7BIA6_9AGAR</name>
<evidence type="ECO:0000313" key="3">
    <source>
        <dbReference type="Proteomes" id="UP001221142"/>
    </source>
</evidence>
<dbReference type="EMBL" id="JARKIF010000015">
    <property type="protein sequence ID" value="KAJ7622070.1"/>
    <property type="molecule type" value="Genomic_DNA"/>
</dbReference>
<sequence length="72" mass="7409">MYAKAISSVLLLLAVTNSAVAIVCGNPPLSACPTFPPCPPCTSNEFCCFTLGSRCVTNGGFCPRIGAAEPEK</sequence>
<gene>
    <name evidence="2" type="ORF">FB45DRAFT_926926</name>
</gene>
<feature type="signal peptide" evidence="1">
    <location>
        <begin position="1"/>
        <end position="21"/>
    </location>
</feature>
<keyword evidence="3" id="KW-1185">Reference proteome</keyword>
<evidence type="ECO:0000313" key="2">
    <source>
        <dbReference type="EMBL" id="KAJ7622070.1"/>
    </source>
</evidence>
<dbReference type="Proteomes" id="UP001221142">
    <property type="component" value="Unassembled WGS sequence"/>
</dbReference>
<protein>
    <recommendedName>
        <fullName evidence="4">Granulins domain-containing protein</fullName>
    </recommendedName>
</protein>
<comment type="caution">
    <text evidence="2">The sequence shown here is derived from an EMBL/GenBank/DDBJ whole genome shotgun (WGS) entry which is preliminary data.</text>
</comment>
<evidence type="ECO:0000256" key="1">
    <source>
        <dbReference type="SAM" id="SignalP"/>
    </source>
</evidence>
<dbReference type="AlphaFoldDB" id="A0AAD7BIA6"/>
<feature type="chain" id="PRO_5041949057" description="Granulins domain-containing protein" evidence="1">
    <location>
        <begin position="22"/>
        <end position="72"/>
    </location>
</feature>
<proteinExistence type="predicted"/>
<accession>A0AAD7BIA6</accession>
<evidence type="ECO:0008006" key="4">
    <source>
        <dbReference type="Google" id="ProtNLM"/>
    </source>
</evidence>
<reference evidence="2" key="1">
    <citation type="submission" date="2023-03" db="EMBL/GenBank/DDBJ databases">
        <title>Massive genome expansion in bonnet fungi (Mycena s.s.) driven by repeated elements and novel gene families across ecological guilds.</title>
        <authorList>
            <consortium name="Lawrence Berkeley National Laboratory"/>
            <person name="Harder C.B."/>
            <person name="Miyauchi S."/>
            <person name="Viragh M."/>
            <person name="Kuo A."/>
            <person name="Thoen E."/>
            <person name="Andreopoulos B."/>
            <person name="Lu D."/>
            <person name="Skrede I."/>
            <person name="Drula E."/>
            <person name="Henrissat B."/>
            <person name="Morin E."/>
            <person name="Kohler A."/>
            <person name="Barry K."/>
            <person name="LaButti K."/>
            <person name="Morin E."/>
            <person name="Salamov A."/>
            <person name="Lipzen A."/>
            <person name="Mereny Z."/>
            <person name="Hegedus B."/>
            <person name="Baldrian P."/>
            <person name="Stursova M."/>
            <person name="Weitz H."/>
            <person name="Taylor A."/>
            <person name="Grigoriev I.V."/>
            <person name="Nagy L.G."/>
            <person name="Martin F."/>
            <person name="Kauserud H."/>
        </authorList>
    </citation>
    <scope>NUCLEOTIDE SEQUENCE</scope>
    <source>
        <strain evidence="2">9284</strain>
    </source>
</reference>
<organism evidence="2 3">
    <name type="scientific">Roridomyces roridus</name>
    <dbReference type="NCBI Taxonomy" id="1738132"/>
    <lineage>
        <taxon>Eukaryota</taxon>
        <taxon>Fungi</taxon>
        <taxon>Dikarya</taxon>
        <taxon>Basidiomycota</taxon>
        <taxon>Agaricomycotina</taxon>
        <taxon>Agaricomycetes</taxon>
        <taxon>Agaricomycetidae</taxon>
        <taxon>Agaricales</taxon>
        <taxon>Marasmiineae</taxon>
        <taxon>Mycenaceae</taxon>
        <taxon>Roridomyces</taxon>
    </lineage>
</organism>